<dbReference type="Proteomes" id="UP001143545">
    <property type="component" value="Unassembled WGS sequence"/>
</dbReference>
<reference evidence="1" key="1">
    <citation type="submission" date="2022-07" db="EMBL/GenBank/DDBJ databases">
        <title>Taxonomy of Novel Oxalotrophic and Methylotrophic Bacteria.</title>
        <authorList>
            <person name="Sahin N."/>
            <person name="Tani A."/>
        </authorList>
    </citation>
    <scope>NUCLEOTIDE SEQUENCE</scope>
    <source>
        <strain evidence="1">AM327</strain>
    </source>
</reference>
<keyword evidence="2" id="KW-1185">Reference proteome</keyword>
<sequence>MPKVYAQSYFVPTDLVKGSIDAPPNGTDFNSMLLTTSQDADGFYDFKLTYYNKDVSFKMKPLLYNSFKLKFKAALKTLIDSTKVDVGGTPTPLTYKAADDSMVDKNVSVLFYQSVTYHNTEDGKLVAGTMSLISNEIPVFVKDSFSGISNNCIGKLKDVKVGITFKNGYIQKVLVEGKIGELEVKFKNVYSIGISSSANIKNLRRNKLFSKRSYTEKEILRIQANERLSVKDIQYDAKRKLYNLEVYLGDIIDYSEKIGLNAHDISPEPQTILLDEADTSQSEVEVYKEDKSELFEIVVYTDALNAFGLDDTENGLVQAEINKRFNLNTNLRDTRTFGQYMSPPFLSFLSKGIGYVTFVNLNVRYSKFEEGKEFVLLSELDGNTYYPLTEIFQKRNFTFGPILNLVTMENQDLKLDMHLNTGVLFGRTFYRTAEDAENQFVNNLEIPIEYKFQITPENAVNFCISDRLSYFKSFKEDFNVSTIKGGSLSGGEFMNTINMGVNLNLSSTGKMFFRYQFVHAFDNINQNYHQLQFGYSFYWLKQNGVKTQSGS</sequence>
<evidence type="ECO:0000313" key="1">
    <source>
        <dbReference type="EMBL" id="GLB52970.1"/>
    </source>
</evidence>
<accession>A0A9W6EU32</accession>
<proteinExistence type="predicted"/>
<dbReference type="AlphaFoldDB" id="A0A9W6EU32"/>
<protein>
    <submittedName>
        <fullName evidence="1">Uncharacterized protein</fullName>
    </submittedName>
</protein>
<gene>
    <name evidence="1" type="ORF">NBRC110019_20100</name>
</gene>
<dbReference type="EMBL" id="BRVP01000013">
    <property type="protein sequence ID" value="GLB52970.1"/>
    <property type="molecule type" value="Genomic_DNA"/>
</dbReference>
<evidence type="ECO:0000313" key="2">
    <source>
        <dbReference type="Proteomes" id="UP001143545"/>
    </source>
</evidence>
<comment type="caution">
    <text evidence="1">The sequence shown here is derived from an EMBL/GenBank/DDBJ whole genome shotgun (WGS) entry which is preliminary data.</text>
</comment>
<name>A0A9W6EU32_9FLAO</name>
<organism evidence="1 2">
    <name type="scientific">Neptunitalea chrysea</name>
    <dbReference type="NCBI Taxonomy" id="1647581"/>
    <lineage>
        <taxon>Bacteria</taxon>
        <taxon>Pseudomonadati</taxon>
        <taxon>Bacteroidota</taxon>
        <taxon>Flavobacteriia</taxon>
        <taxon>Flavobacteriales</taxon>
        <taxon>Flavobacteriaceae</taxon>
        <taxon>Neptunitalea</taxon>
    </lineage>
</organism>